<dbReference type="GO" id="GO:0031177">
    <property type="term" value="F:phosphopantetheine binding"/>
    <property type="evidence" value="ECO:0007669"/>
    <property type="project" value="InterPro"/>
</dbReference>
<dbReference type="InterPro" id="IPR036736">
    <property type="entry name" value="ACP-like_sf"/>
</dbReference>
<evidence type="ECO:0000256" key="3">
    <source>
        <dbReference type="ARBA" id="ARBA00022679"/>
    </source>
</evidence>
<dbReference type="InterPro" id="IPR006162">
    <property type="entry name" value="Ppantetheine_attach_site"/>
</dbReference>
<dbReference type="GO" id="GO:0006633">
    <property type="term" value="P:fatty acid biosynthetic process"/>
    <property type="evidence" value="ECO:0007669"/>
    <property type="project" value="TreeGrafter"/>
</dbReference>
<dbReference type="OMA" id="HANTRCK"/>
<protein>
    <submittedName>
        <fullName evidence="5">Short chain dehydrogenase/reductase family oxidoreductase, putative</fullName>
    </submittedName>
</protein>
<dbReference type="SUPFAM" id="SSF51735">
    <property type="entry name" value="NAD(P)-binding Rossmann-fold domains"/>
    <property type="match status" value="1"/>
</dbReference>
<dbReference type="VEuPathDB" id="FungiDB:NFIA_041510"/>
<dbReference type="Gene3D" id="3.40.50.720">
    <property type="entry name" value="NAD(P)-binding Rossmann-like Domain"/>
    <property type="match status" value="1"/>
</dbReference>
<dbReference type="RefSeq" id="XP_001266470.1">
    <property type="nucleotide sequence ID" value="XM_001266469.1"/>
</dbReference>
<dbReference type="PROSITE" id="PS50075">
    <property type="entry name" value="CARRIER"/>
    <property type="match status" value="1"/>
</dbReference>
<evidence type="ECO:0000256" key="1">
    <source>
        <dbReference type="ARBA" id="ARBA00022450"/>
    </source>
</evidence>
<dbReference type="Gene3D" id="1.10.1200.10">
    <property type="entry name" value="ACP-like"/>
    <property type="match status" value="1"/>
</dbReference>
<dbReference type="Proteomes" id="UP000006702">
    <property type="component" value="Unassembled WGS sequence"/>
</dbReference>
<dbReference type="eggNOG" id="KOG1202">
    <property type="taxonomic scope" value="Eukaryota"/>
</dbReference>
<reference evidence="6" key="1">
    <citation type="journal article" date="2008" name="PLoS Genet.">
        <title>Genomic islands in the pathogenic filamentous fungus Aspergillus fumigatus.</title>
        <authorList>
            <person name="Fedorova N.D."/>
            <person name="Khaldi N."/>
            <person name="Joardar V.S."/>
            <person name="Maiti R."/>
            <person name="Amedeo P."/>
            <person name="Anderson M.J."/>
            <person name="Crabtree J."/>
            <person name="Silva J.C."/>
            <person name="Badger J.H."/>
            <person name="Albarraq A."/>
            <person name="Angiuoli S."/>
            <person name="Bussey H."/>
            <person name="Bowyer P."/>
            <person name="Cotty P.J."/>
            <person name="Dyer P.S."/>
            <person name="Egan A."/>
            <person name="Galens K."/>
            <person name="Fraser-Liggett C.M."/>
            <person name="Haas B.J."/>
            <person name="Inman J.M."/>
            <person name="Kent R."/>
            <person name="Lemieux S."/>
            <person name="Malavazi I."/>
            <person name="Orvis J."/>
            <person name="Roemer T."/>
            <person name="Ronning C.M."/>
            <person name="Sundaram J.P."/>
            <person name="Sutton G."/>
            <person name="Turner G."/>
            <person name="Venter J.C."/>
            <person name="White O.R."/>
            <person name="Whitty B.R."/>
            <person name="Youngman P."/>
            <person name="Wolfe K.H."/>
            <person name="Goldman G.H."/>
            <person name="Wortman J.R."/>
            <person name="Jiang B."/>
            <person name="Denning D.W."/>
            <person name="Nierman W.C."/>
        </authorList>
    </citation>
    <scope>NUCLEOTIDE SEQUENCE [LARGE SCALE GENOMIC DNA]</scope>
    <source>
        <strain evidence="6">ATCC 1020 / DSM 3700 / CBS 544.65 / FGSC A1164 / JCM 1740 / NRRL 181 / WB 181</strain>
    </source>
</reference>
<dbReference type="AlphaFoldDB" id="A1D0Q3"/>
<accession>A1D0Q3</accession>
<dbReference type="InterPro" id="IPR057326">
    <property type="entry name" value="KR_dom"/>
</dbReference>
<dbReference type="SMART" id="SM00822">
    <property type="entry name" value="PKS_KR"/>
    <property type="match status" value="1"/>
</dbReference>
<dbReference type="OrthoDB" id="4510511at2759"/>
<feature type="domain" description="Carrier" evidence="4">
    <location>
        <begin position="459"/>
        <end position="533"/>
    </location>
</feature>
<dbReference type="InterPro" id="IPR036291">
    <property type="entry name" value="NAD(P)-bd_dom_sf"/>
</dbReference>
<keyword evidence="3" id="KW-0808">Transferase</keyword>
<dbReference type="InterPro" id="IPR013968">
    <property type="entry name" value="PKS_KR"/>
</dbReference>
<keyword evidence="1" id="KW-0596">Phosphopantetheine</keyword>
<dbReference type="GeneID" id="4592718"/>
<dbReference type="Pfam" id="PF08659">
    <property type="entry name" value="KR"/>
    <property type="match status" value="1"/>
</dbReference>
<evidence type="ECO:0000313" key="5">
    <source>
        <dbReference type="EMBL" id="EAW24573.1"/>
    </source>
</evidence>
<dbReference type="PANTHER" id="PTHR43775:SF20">
    <property type="entry name" value="HYBRID PKS-NRPS SYNTHETASE APDA"/>
    <property type="match status" value="1"/>
</dbReference>
<organism evidence="5 6">
    <name type="scientific">Neosartorya fischeri (strain ATCC 1020 / DSM 3700 / CBS 544.65 / FGSC A1164 / JCM 1740 / NRRL 181 / WB 181)</name>
    <name type="common">Aspergillus fischerianus</name>
    <dbReference type="NCBI Taxonomy" id="331117"/>
    <lineage>
        <taxon>Eukaryota</taxon>
        <taxon>Fungi</taxon>
        <taxon>Dikarya</taxon>
        <taxon>Ascomycota</taxon>
        <taxon>Pezizomycotina</taxon>
        <taxon>Eurotiomycetes</taxon>
        <taxon>Eurotiomycetidae</taxon>
        <taxon>Eurotiales</taxon>
        <taxon>Aspergillaceae</taxon>
        <taxon>Aspergillus</taxon>
        <taxon>Aspergillus subgen. Fumigati</taxon>
    </lineage>
</organism>
<dbReference type="SUPFAM" id="SSF47336">
    <property type="entry name" value="ACP-like"/>
    <property type="match status" value="1"/>
</dbReference>
<dbReference type="STRING" id="331117.A1D0Q3"/>
<name>A1D0Q3_NEOFI</name>
<dbReference type="SMART" id="SM00823">
    <property type="entry name" value="PKS_PP"/>
    <property type="match status" value="1"/>
</dbReference>
<keyword evidence="6" id="KW-1185">Reference proteome</keyword>
<sequence length="538" mass="59245">MLSRHLSTLGSRVVFTTSNSQLLKRNWLLLHPRTPDRQLRAAPSKDVSVYLDLSDDWSTLQGAETLGSRIAACLPHLCEKYDGSVLGARESTQRPGWHDKSVHQLLVNDNAFAVAQLNGVPDGMPLRLYPLGHIVSNTRVLEPMSLVDWHSKSKVPVQVEPIFTRNDLFQPNKTYWLLGLAGDLGRSLCDFMVTRGARHVVLSSRNPVADTQWVEEHAFQGANVTYLKADITDRADLERARQELLRTAPPIAGVANGALVLRDKGLINMDLGTFHANTRCKVEGTTYLDEMFPDNTLDFFIAFSSISATVGNMGQMAYTAANMFMKALISQRPHRNLAGSVIDISQVFGVGYVECEMKLQNAMSREQVIRLMDKSGTIIMSEPDLHQLFAEAVISGRPDSQLDPNIITGVQAMTSAESKDALWRNKPRFGHFIQDGGAVKLPSATKTATVPVKTQLEAAKDAEEMSAILKEQSLMNDEMIGETTPLIDLGVDSLVAVEIRTWFAQEVSMDVAVLKILGGPSIQELVDDTLSKLLPVLA</sequence>
<dbReference type="PANTHER" id="PTHR43775">
    <property type="entry name" value="FATTY ACID SYNTHASE"/>
    <property type="match status" value="1"/>
</dbReference>
<dbReference type="GO" id="GO:0044550">
    <property type="term" value="P:secondary metabolite biosynthetic process"/>
    <property type="evidence" value="ECO:0007669"/>
    <property type="project" value="TreeGrafter"/>
</dbReference>
<dbReference type="Pfam" id="PF00550">
    <property type="entry name" value="PP-binding"/>
    <property type="match status" value="1"/>
</dbReference>
<evidence type="ECO:0000259" key="4">
    <source>
        <dbReference type="PROSITE" id="PS50075"/>
    </source>
</evidence>
<dbReference type="InterPro" id="IPR009081">
    <property type="entry name" value="PP-bd_ACP"/>
</dbReference>
<dbReference type="EMBL" id="DS027686">
    <property type="protein sequence ID" value="EAW24573.1"/>
    <property type="molecule type" value="Genomic_DNA"/>
</dbReference>
<dbReference type="GO" id="GO:0004312">
    <property type="term" value="F:fatty acid synthase activity"/>
    <property type="evidence" value="ECO:0007669"/>
    <property type="project" value="TreeGrafter"/>
</dbReference>
<keyword evidence="2" id="KW-0597">Phosphoprotein</keyword>
<dbReference type="InterPro" id="IPR050091">
    <property type="entry name" value="PKS_NRPS_Biosynth_Enz"/>
</dbReference>
<proteinExistence type="predicted"/>
<dbReference type="KEGG" id="nfi:NFIA_041510"/>
<gene>
    <name evidence="5" type="ORF">NFIA_041510</name>
</gene>
<evidence type="ECO:0000313" key="6">
    <source>
        <dbReference type="Proteomes" id="UP000006702"/>
    </source>
</evidence>
<evidence type="ECO:0000256" key="2">
    <source>
        <dbReference type="ARBA" id="ARBA00022553"/>
    </source>
</evidence>
<dbReference type="InterPro" id="IPR020806">
    <property type="entry name" value="PKS_PP-bd"/>
</dbReference>
<dbReference type="PROSITE" id="PS00012">
    <property type="entry name" value="PHOSPHOPANTETHEINE"/>
    <property type="match status" value="1"/>
</dbReference>
<dbReference type="HOGENOM" id="CLU_506315_0_0_1"/>